<keyword evidence="2 5" id="KW-0378">Hydrolase</keyword>
<dbReference type="PANTHER" id="PTHR43309:SF4">
    <property type="entry name" value="CARBOXYLTRANSFERASE DOMAIN-CONTAINING PROTEIN"/>
    <property type="match status" value="1"/>
</dbReference>
<keyword evidence="3" id="KW-0067">ATP-binding</keyword>
<evidence type="ECO:0000256" key="1">
    <source>
        <dbReference type="ARBA" id="ARBA00022741"/>
    </source>
</evidence>
<comment type="caution">
    <text evidence="5">The sequence shown here is derived from an EMBL/GenBank/DDBJ whole genome shotgun (WGS) entry which is preliminary data.</text>
</comment>
<dbReference type="Proteomes" id="UP000028252">
    <property type="component" value="Unassembled WGS sequence"/>
</dbReference>
<dbReference type="PATRIC" id="fig|1232683.4.peg.3130"/>
<dbReference type="InterPro" id="IPR003778">
    <property type="entry name" value="CT_A_B"/>
</dbReference>
<dbReference type="STRING" id="1232683.ADIMK_3180"/>
<evidence type="ECO:0000259" key="4">
    <source>
        <dbReference type="SMART" id="SM00797"/>
    </source>
</evidence>
<accession>A0A081FW03</accession>
<dbReference type="Pfam" id="PF02626">
    <property type="entry name" value="CT_A_B"/>
    <property type="match status" value="1"/>
</dbReference>
<dbReference type="EMBL" id="JMQN01000047">
    <property type="protein sequence ID" value="KEA62708.1"/>
    <property type="molecule type" value="Genomic_DNA"/>
</dbReference>
<dbReference type="GO" id="GO:0004039">
    <property type="term" value="F:allophanate hydrolase activity"/>
    <property type="evidence" value="ECO:0007669"/>
    <property type="project" value="UniProtKB-EC"/>
</dbReference>
<evidence type="ECO:0000313" key="5">
    <source>
        <dbReference type="EMBL" id="KEA62708.1"/>
    </source>
</evidence>
<dbReference type="GO" id="GO:0005524">
    <property type="term" value="F:ATP binding"/>
    <property type="evidence" value="ECO:0007669"/>
    <property type="project" value="UniProtKB-KW"/>
</dbReference>
<dbReference type="OrthoDB" id="9768696at2"/>
<dbReference type="RefSeq" id="WP_036190237.1">
    <property type="nucleotide sequence ID" value="NZ_JMQN01000047.1"/>
</dbReference>
<reference evidence="5 6" key="1">
    <citation type="submission" date="2014-04" db="EMBL/GenBank/DDBJ databases">
        <title>Marinobacterium kochiensis sp. nov., isolated from sediment sample collected from Kochi backwaters in Kerala, India.</title>
        <authorList>
            <person name="Singh A."/>
            <person name="Pinnaka A.K."/>
        </authorList>
    </citation>
    <scope>NUCLEOTIDE SEQUENCE [LARGE SCALE GENOMIC DNA]</scope>
    <source>
        <strain evidence="5 6">AK27</strain>
    </source>
</reference>
<dbReference type="AlphaFoldDB" id="A0A081FW03"/>
<organism evidence="5 6">
    <name type="scientific">Marinobacterium lacunae</name>
    <dbReference type="NCBI Taxonomy" id="1232683"/>
    <lineage>
        <taxon>Bacteria</taxon>
        <taxon>Pseudomonadati</taxon>
        <taxon>Pseudomonadota</taxon>
        <taxon>Gammaproteobacteria</taxon>
        <taxon>Oceanospirillales</taxon>
        <taxon>Oceanospirillaceae</taxon>
        <taxon>Marinobacterium</taxon>
    </lineage>
</organism>
<dbReference type="Gene3D" id="2.40.100.10">
    <property type="entry name" value="Cyclophilin-like"/>
    <property type="match status" value="1"/>
</dbReference>
<dbReference type="eggNOG" id="COG1984">
    <property type="taxonomic scope" value="Bacteria"/>
</dbReference>
<dbReference type="PANTHER" id="PTHR43309">
    <property type="entry name" value="5-OXOPROLINASE SUBUNIT C"/>
    <property type="match status" value="1"/>
</dbReference>
<name>A0A081FW03_9GAMM</name>
<keyword evidence="1" id="KW-0547">Nucleotide-binding</keyword>
<dbReference type="SMART" id="SM00797">
    <property type="entry name" value="AHS2"/>
    <property type="match status" value="1"/>
</dbReference>
<dbReference type="InterPro" id="IPR029000">
    <property type="entry name" value="Cyclophilin-like_dom_sf"/>
</dbReference>
<sequence length="313" mass="34085">MSGFKVRQPGLMTLITDQGRFGHHRIGLTTGGPLDPLAFNWANRLLGNAPNATGLEISIGGLSLEAEVDTWAVLTGGELPLKINGREAERWHAHRVKAGDKIEVGFSQLGARGYLAVSGGFQIRPMFDSTATVQREKLGGLNGQRLQSGDILPCEAGVDAGGYRLPEQYRPDYNDSRPLRVILGYQQNAFSEVQKRLFFSSTYRISDRADRMGYRLEGPAIAPSINGILSEGIALGAIQVPADGQPIVLLNDRQTIGGYPKIGSLFSQDVARLAQMLPGREISFTAYSQDEAHNQLLLSQRYYHAIQPIAVAP</sequence>
<dbReference type="NCBIfam" id="TIGR00724">
    <property type="entry name" value="urea_amlyse_rel"/>
    <property type="match status" value="1"/>
</dbReference>
<dbReference type="EC" id="3.5.1.54" evidence="5"/>
<evidence type="ECO:0000313" key="6">
    <source>
        <dbReference type="Proteomes" id="UP000028252"/>
    </source>
</evidence>
<keyword evidence="6" id="KW-1185">Reference proteome</keyword>
<evidence type="ECO:0000256" key="3">
    <source>
        <dbReference type="ARBA" id="ARBA00022840"/>
    </source>
</evidence>
<protein>
    <submittedName>
        <fullName evidence="5">Allophanate hydrolase 2 subunit 2</fullName>
        <ecNumber evidence="5">3.5.1.54</ecNumber>
    </submittedName>
</protein>
<dbReference type="SUPFAM" id="SSF50891">
    <property type="entry name" value="Cyclophilin-like"/>
    <property type="match status" value="1"/>
</dbReference>
<gene>
    <name evidence="5" type="ORF">ADIMK_3180</name>
</gene>
<dbReference type="InterPro" id="IPR052708">
    <property type="entry name" value="PxpC"/>
</dbReference>
<evidence type="ECO:0000256" key="2">
    <source>
        <dbReference type="ARBA" id="ARBA00022801"/>
    </source>
</evidence>
<proteinExistence type="predicted"/>
<feature type="domain" description="Carboxyltransferase" evidence="4">
    <location>
        <begin position="25"/>
        <end position="302"/>
    </location>
</feature>